<dbReference type="InterPro" id="IPR036162">
    <property type="entry name" value="Resolvase-like_N_sf"/>
</dbReference>
<sequence length="71" mass="8478">MVIAGTINRVAFYCRVNHRDRDYEKYLDDVMRCLEEEYGKQKWDLQIFFEEASGADPNRKEFNRLKAEIAA</sequence>
<dbReference type="EMBL" id="JAJEQW010000005">
    <property type="protein sequence ID" value="MCC2241909.1"/>
    <property type="molecule type" value="Genomic_DNA"/>
</dbReference>
<proteinExistence type="predicted"/>
<dbReference type="AlphaFoldDB" id="A0AAW4WF00"/>
<gene>
    <name evidence="1" type="ORF">LKD47_06290</name>
</gene>
<protein>
    <recommendedName>
        <fullName evidence="3">Resolvase/invertase-type recombinase catalytic domain-containing protein</fullName>
    </recommendedName>
</protein>
<reference evidence="1" key="1">
    <citation type="submission" date="2021-10" db="EMBL/GenBank/DDBJ databases">
        <title>Anaerobic single-cell dispensing facilitates the cultivation of human gut bacteria.</title>
        <authorList>
            <person name="Afrizal A."/>
        </authorList>
    </citation>
    <scope>NUCLEOTIDE SEQUENCE</scope>
    <source>
        <strain evidence="1">CLA-AA-H204</strain>
    </source>
</reference>
<accession>A0AAW4WF00</accession>
<evidence type="ECO:0000313" key="2">
    <source>
        <dbReference type="Proteomes" id="UP001198893"/>
    </source>
</evidence>
<evidence type="ECO:0000313" key="1">
    <source>
        <dbReference type="EMBL" id="MCC2241909.1"/>
    </source>
</evidence>
<dbReference type="Proteomes" id="UP001198893">
    <property type="component" value="Unassembled WGS sequence"/>
</dbReference>
<name>A0AAW4WF00_9FIRM</name>
<dbReference type="RefSeq" id="WP_227709952.1">
    <property type="nucleotide sequence ID" value="NZ_JAJEQW010000005.1"/>
</dbReference>
<dbReference type="GO" id="GO:0000150">
    <property type="term" value="F:DNA strand exchange activity"/>
    <property type="evidence" value="ECO:0007669"/>
    <property type="project" value="InterPro"/>
</dbReference>
<comment type="caution">
    <text evidence="1">The sequence shown here is derived from an EMBL/GenBank/DDBJ whole genome shotgun (WGS) entry which is preliminary data.</text>
</comment>
<organism evidence="1 2">
    <name type="scientific">Roseburia amylophila</name>
    <dbReference type="NCBI Taxonomy" id="2981794"/>
    <lineage>
        <taxon>Bacteria</taxon>
        <taxon>Bacillati</taxon>
        <taxon>Bacillota</taxon>
        <taxon>Clostridia</taxon>
        <taxon>Lachnospirales</taxon>
        <taxon>Lachnospiraceae</taxon>
        <taxon>Roseburia</taxon>
    </lineage>
</organism>
<evidence type="ECO:0008006" key="3">
    <source>
        <dbReference type="Google" id="ProtNLM"/>
    </source>
</evidence>
<dbReference type="GO" id="GO:0003677">
    <property type="term" value="F:DNA binding"/>
    <property type="evidence" value="ECO:0007669"/>
    <property type="project" value="InterPro"/>
</dbReference>
<dbReference type="SUPFAM" id="SSF53041">
    <property type="entry name" value="Resolvase-like"/>
    <property type="match status" value="1"/>
</dbReference>
<dbReference type="Gene3D" id="3.40.50.1390">
    <property type="entry name" value="Resolvase, N-terminal catalytic domain"/>
    <property type="match status" value="1"/>
</dbReference>